<proteinExistence type="predicted"/>
<dbReference type="GeneID" id="83204988"/>
<evidence type="ECO:0000313" key="2">
    <source>
        <dbReference type="EMBL" id="KAJ5223847.1"/>
    </source>
</evidence>
<name>A0A9W9TI86_9EURO</name>
<dbReference type="EMBL" id="JAPQKS010000006">
    <property type="protein sequence ID" value="KAJ5223847.1"/>
    <property type="molecule type" value="Genomic_DNA"/>
</dbReference>
<dbReference type="AlphaFoldDB" id="A0A9W9TI86"/>
<gene>
    <name evidence="2" type="ORF">N7468_008389</name>
</gene>
<evidence type="ECO:0000313" key="3">
    <source>
        <dbReference type="Proteomes" id="UP001150941"/>
    </source>
</evidence>
<organism evidence="2 3">
    <name type="scientific">Penicillium chermesinum</name>
    <dbReference type="NCBI Taxonomy" id="63820"/>
    <lineage>
        <taxon>Eukaryota</taxon>
        <taxon>Fungi</taxon>
        <taxon>Dikarya</taxon>
        <taxon>Ascomycota</taxon>
        <taxon>Pezizomycotina</taxon>
        <taxon>Eurotiomycetes</taxon>
        <taxon>Eurotiomycetidae</taxon>
        <taxon>Eurotiales</taxon>
        <taxon>Aspergillaceae</taxon>
        <taxon>Penicillium</taxon>
    </lineage>
</organism>
<accession>A0A9W9TI86</accession>
<evidence type="ECO:0000256" key="1">
    <source>
        <dbReference type="SAM" id="MobiDB-lite"/>
    </source>
</evidence>
<sequence length="168" mass="17944">MTGKRPAHSSRYWRLAEPAWLMGAPDVKTTSTSESTKSSTVSYPSSQGLHFTGPTPAQSDPIGVREIAVVHVGVPFTTARTDKTLPRALSYPGTGIGDAVCLAFRSSTSFCELQQRAPHNRQLSSLLIDTPGTIDPLANHPQPGRIRQLCICGLSADRADTLACNADV</sequence>
<feature type="region of interest" description="Disordered" evidence="1">
    <location>
        <begin position="26"/>
        <end position="51"/>
    </location>
</feature>
<dbReference type="Proteomes" id="UP001150941">
    <property type="component" value="Unassembled WGS sequence"/>
</dbReference>
<reference evidence="2" key="1">
    <citation type="submission" date="2022-11" db="EMBL/GenBank/DDBJ databases">
        <authorList>
            <person name="Petersen C."/>
        </authorList>
    </citation>
    <scope>NUCLEOTIDE SEQUENCE</scope>
    <source>
        <strain evidence="2">IBT 19713</strain>
    </source>
</reference>
<protein>
    <submittedName>
        <fullName evidence="2">Uncharacterized protein</fullName>
    </submittedName>
</protein>
<keyword evidence="3" id="KW-1185">Reference proteome</keyword>
<dbReference type="RefSeq" id="XP_058328030.1">
    <property type="nucleotide sequence ID" value="XM_058477685.1"/>
</dbReference>
<feature type="compositionally biased region" description="Low complexity" evidence="1">
    <location>
        <begin position="29"/>
        <end position="46"/>
    </location>
</feature>
<comment type="caution">
    <text evidence="2">The sequence shown here is derived from an EMBL/GenBank/DDBJ whole genome shotgun (WGS) entry which is preliminary data.</text>
</comment>
<reference evidence="2" key="2">
    <citation type="journal article" date="2023" name="IMA Fungus">
        <title>Comparative genomic study of the Penicillium genus elucidates a diverse pangenome and 15 lateral gene transfer events.</title>
        <authorList>
            <person name="Petersen C."/>
            <person name="Sorensen T."/>
            <person name="Nielsen M.R."/>
            <person name="Sondergaard T.E."/>
            <person name="Sorensen J.L."/>
            <person name="Fitzpatrick D.A."/>
            <person name="Frisvad J.C."/>
            <person name="Nielsen K.L."/>
        </authorList>
    </citation>
    <scope>NUCLEOTIDE SEQUENCE</scope>
    <source>
        <strain evidence="2">IBT 19713</strain>
    </source>
</reference>